<dbReference type="GO" id="GO:0016579">
    <property type="term" value="P:protein deubiquitination"/>
    <property type="evidence" value="ECO:0007669"/>
    <property type="project" value="TreeGrafter"/>
</dbReference>
<sequence length="1088" mass="119712">MEVRRATADAQSQQIGDRTLECRMDEYLRSLGFYRKKIAKDGSCLFRAVAEQFIEGDFEKYLENLQDPKSWVGQVEITALSKLYKRDFIVFQQPDEPPVSITENGFPEKVRLCFLNGNHYDSVYPQSFEKSAAVCQSILYEMLYDGVCGIERSVLGPCVKGGRGRDRVDSEECKSSEESDLEEEEFWSSEVKEKPVSEMKTRPSHRGRGRGRARDGGRECLSTKVQKSLNPGLYRNVEYDVWLRSKRLQQQQDFRMAAAMQYTVGDKCKVQLNGRFYSAYVREVSPDNGPVTVFIEELARQQTVPLLNLRLPSEEPQSWQKVSEKSKRHPPPNNGHTASEWENRGGRRSGKPAPYSATGGRVNKQHSWPPQNTPEEQTAGRGKFRTSDQHISPVCVLRQEEENALLELLHKDEHNFPSLGTDPQTVTAVDVTKRGGDKKSSQKKVHRGSISEHLTDVTEAPQKPAQRRESNTKEETKVIEEPVQRSSPTVSISVPTPSQTETPAGPPASDKTPVQTQSLSSSPSVSVTPTLSKPPGQTTPVLPPAAEPYSHPSQPTQALSQNTPVSSSAPARVALVIPPSPVQAPASVSAPDALVKTSPPIQSAMHVSISAPPFIPSHAVPVFAPPPSPVQSAYVSDTAHQSTTAPPTDGGNAPPTVQTTVDIRTVTATAVLTQAPPPVIPYTSEPRPCESMETPSSGIAGSRDHPSQPQQLLYPPLQWSHLVRDPLYPGFPQNEKGEVETLPPYSLSQKGEDLPQNINVLRFFFNLGIKAYSQPLWPPISYLGPLTQASQMHRRAPPPSSSAPANPNSMTPWQLENPPPPQNLSSNLEISLESHRHAPVGSVDMGGYRDHPPPIQMQVPARPPMPWSASPRPGAYPEAYPVQFSSPSCASPANQMYPPSSASYHLPHQPFEAINHVPMSLVRSQDCGQRSMNPQYGSFQTGTCFPGGQPLDFKPVNIPVSVSTMEPSPYGSVVQPYGIGPLQGDIAGLNPLANGNFGRPDVFQKSALVAEEPTRMHPVYCPEDEQELVGIDLRIGQNFYSQSYRGGGRRGQDDRGGYRGRSHRGRKEYSGRGRQDEQPYGGRGHYIR</sequence>
<protein>
    <recommendedName>
        <fullName evidence="2">ubiquitinyl hydrolase 1</fullName>
        <ecNumber evidence="2">3.4.19.12</ecNumber>
    </recommendedName>
</protein>
<evidence type="ECO:0000256" key="4">
    <source>
        <dbReference type="ARBA" id="ARBA00022786"/>
    </source>
</evidence>
<feature type="region of interest" description="Disordered" evidence="6">
    <location>
        <begin position="309"/>
        <end position="386"/>
    </location>
</feature>
<feature type="region of interest" description="Disordered" evidence="6">
    <location>
        <begin position="630"/>
        <end position="656"/>
    </location>
</feature>
<feature type="compositionally biased region" description="Basic and acidic residues" evidence="6">
    <location>
        <begin position="163"/>
        <end position="177"/>
    </location>
</feature>
<evidence type="ECO:0000256" key="5">
    <source>
        <dbReference type="ARBA" id="ARBA00022807"/>
    </source>
</evidence>
<name>A0A5A9N9U2_9TELE</name>
<comment type="catalytic activity">
    <reaction evidence="1">
        <text>Thiol-dependent hydrolysis of ester, thioester, amide, peptide and isopeptide bonds formed by the C-terminal Gly of ubiquitin (a 76-residue protein attached to proteins as an intracellular targeting signal).</text>
        <dbReference type="EC" id="3.4.19.12"/>
    </reaction>
</comment>
<accession>A0A5A9N9U2</accession>
<keyword evidence="5" id="KW-0788">Thiol protease</keyword>
<keyword evidence="5" id="KW-0378">Hydrolase</keyword>
<dbReference type="GO" id="GO:0004843">
    <property type="term" value="F:cysteine-type deubiquitinase activity"/>
    <property type="evidence" value="ECO:0007669"/>
    <property type="project" value="UniProtKB-EC"/>
</dbReference>
<dbReference type="AlphaFoldDB" id="A0A5A9N9U2"/>
<feature type="compositionally biased region" description="Acidic residues" evidence="6">
    <location>
        <begin position="178"/>
        <end position="187"/>
    </location>
</feature>
<dbReference type="PROSITE" id="PS50802">
    <property type="entry name" value="OTU"/>
    <property type="match status" value="1"/>
</dbReference>
<dbReference type="SUPFAM" id="SSF63748">
    <property type="entry name" value="Tudor/PWWP/MBT"/>
    <property type="match status" value="1"/>
</dbReference>
<feature type="compositionally biased region" description="Basic and acidic residues" evidence="6">
    <location>
        <begin position="190"/>
        <end position="201"/>
    </location>
</feature>
<feature type="region of interest" description="Disordered" evidence="6">
    <location>
        <begin position="415"/>
        <end position="566"/>
    </location>
</feature>
<feature type="compositionally biased region" description="Basic residues" evidence="6">
    <location>
        <begin position="202"/>
        <end position="211"/>
    </location>
</feature>
<feature type="compositionally biased region" description="Basic and acidic residues" evidence="6">
    <location>
        <begin position="466"/>
        <end position="483"/>
    </location>
</feature>
<feature type="compositionally biased region" description="Polar residues" evidence="6">
    <location>
        <begin position="551"/>
        <end position="566"/>
    </location>
</feature>
<dbReference type="PANTHER" id="PTHR12419:SF9">
    <property type="entry name" value="OTU DOMAIN-CONTAINING PROTEIN 4"/>
    <property type="match status" value="1"/>
</dbReference>
<feature type="region of interest" description="Disordered" evidence="6">
    <location>
        <begin position="1042"/>
        <end position="1088"/>
    </location>
</feature>
<gene>
    <name evidence="8" type="ORF">E1301_Tti020740</name>
</gene>
<evidence type="ECO:0000256" key="3">
    <source>
        <dbReference type="ARBA" id="ARBA00022670"/>
    </source>
</evidence>
<keyword evidence="3" id="KW-0645">Protease</keyword>
<evidence type="ECO:0000256" key="2">
    <source>
        <dbReference type="ARBA" id="ARBA00012759"/>
    </source>
</evidence>
<comment type="caution">
    <text evidence="8">The sequence shown here is derived from an EMBL/GenBank/DDBJ whole genome shotgun (WGS) entry which is preliminary data.</text>
</comment>
<keyword evidence="4" id="KW-0833">Ubl conjugation pathway</keyword>
<evidence type="ECO:0000259" key="7">
    <source>
        <dbReference type="PROSITE" id="PS50802"/>
    </source>
</evidence>
<feature type="compositionally biased region" description="Basic and acidic residues" evidence="6">
    <location>
        <begin position="431"/>
        <end position="440"/>
    </location>
</feature>
<feature type="compositionally biased region" description="Basic and acidic residues" evidence="6">
    <location>
        <begin position="1067"/>
        <end position="1077"/>
    </location>
</feature>
<dbReference type="EMBL" id="SOYY01000020">
    <property type="protein sequence ID" value="KAA0706530.1"/>
    <property type="molecule type" value="Genomic_DNA"/>
</dbReference>
<feature type="compositionally biased region" description="Low complexity" evidence="6">
    <location>
        <begin position="486"/>
        <end position="498"/>
    </location>
</feature>
<feature type="compositionally biased region" description="Low complexity" evidence="6">
    <location>
        <begin position="512"/>
        <end position="531"/>
    </location>
</feature>
<organism evidence="8 9">
    <name type="scientific">Triplophysa tibetana</name>
    <dbReference type="NCBI Taxonomy" id="1572043"/>
    <lineage>
        <taxon>Eukaryota</taxon>
        <taxon>Metazoa</taxon>
        <taxon>Chordata</taxon>
        <taxon>Craniata</taxon>
        <taxon>Vertebrata</taxon>
        <taxon>Euteleostomi</taxon>
        <taxon>Actinopterygii</taxon>
        <taxon>Neopterygii</taxon>
        <taxon>Teleostei</taxon>
        <taxon>Ostariophysi</taxon>
        <taxon>Cypriniformes</taxon>
        <taxon>Nemacheilidae</taxon>
        <taxon>Triplophysa</taxon>
    </lineage>
</organism>
<dbReference type="InterPro" id="IPR038765">
    <property type="entry name" value="Papain-like_cys_pep_sf"/>
</dbReference>
<dbReference type="Proteomes" id="UP000324632">
    <property type="component" value="Chromosome 20"/>
</dbReference>
<dbReference type="InterPro" id="IPR050704">
    <property type="entry name" value="Peptidase_C85-like"/>
</dbReference>
<dbReference type="GO" id="GO:1903093">
    <property type="term" value="P:regulation of protein K48-linked deubiquitination"/>
    <property type="evidence" value="ECO:0007669"/>
    <property type="project" value="TreeGrafter"/>
</dbReference>
<reference evidence="8 9" key="1">
    <citation type="journal article" date="2019" name="Mol. Ecol. Resour.">
        <title>Chromosome-level genome assembly of Triplophysa tibetana, a fish adapted to the harsh high-altitude environment of the Tibetan Plateau.</title>
        <authorList>
            <person name="Yang X."/>
            <person name="Liu H."/>
            <person name="Ma Z."/>
            <person name="Zou Y."/>
            <person name="Zou M."/>
            <person name="Mao Y."/>
            <person name="Li X."/>
            <person name="Wang H."/>
            <person name="Chen T."/>
            <person name="Wang W."/>
            <person name="Yang R."/>
        </authorList>
    </citation>
    <scope>NUCLEOTIDE SEQUENCE [LARGE SCALE GENOMIC DNA]</scope>
    <source>
        <strain evidence="8">TTIB1903HZAU</strain>
        <tissue evidence="8">Muscle</tissue>
    </source>
</reference>
<dbReference type="InterPro" id="IPR003323">
    <property type="entry name" value="OTU_dom"/>
</dbReference>
<dbReference type="Gene3D" id="3.90.70.80">
    <property type="match status" value="2"/>
</dbReference>
<feature type="region of interest" description="Disordered" evidence="6">
    <location>
        <begin position="161"/>
        <end position="219"/>
    </location>
</feature>
<feature type="domain" description="OTU" evidence="7">
    <location>
        <begin position="33"/>
        <end position="126"/>
    </location>
</feature>
<dbReference type="SUPFAM" id="SSF54001">
    <property type="entry name" value="Cysteine proteinases"/>
    <property type="match status" value="1"/>
</dbReference>
<evidence type="ECO:0000313" key="8">
    <source>
        <dbReference type="EMBL" id="KAA0706530.1"/>
    </source>
</evidence>
<dbReference type="GO" id="GO:0006508">
    <property type="term" value="P:proteolysis"/>
    <property type="evidence" value="ECO:0007669"/>
    <property type="project" value="UniProtKB-KW"/>
</dbReference>
<keyword evidence="9" id="KW-1185">Reference proteome</keyword>
<dbReference type="GO" id="GO:0061578">
    <property type="term" value="F:K63-linked deubiquitinase activity"/>
    <property type="evidence" value="ECO:0007669"/>
    <property type="project" value="TreeGrafter"/>
</dbReference>
<evidence type="ECO:0000313" key="9">
    <source>
        <dbReference type="Proteomes" id="UP000324632"/>
    </source>
</evidence>
<evidence type="ECO:0000256" key="1">
    <source>
        <dbReference type="ARBA" id="ARBA00000707"/>
    </source>
</evidence>
<dbReference type="GO" id="GO:0034122">
    <property type="term" value="P:negative regulation of toll-like receptor signaling pathway"/>
    <property type="evidence" value="ECO:0007669"/>
    <property type="project" value="TreeGrafter"/>
</dbReference>
<evidence type="ECO:0000256" key="6">
    <source>
        <dbReference type="SAM" id="MobiDB-lite"/>
    </source>
</evidence>
<feature type="region of interest" description="Disordered" evidence="6">
    <location>
        <begin position="677"/>
        <end position="709"/>
    </location>
</feature>
<proteinExistence type="predicted"/>
<feature type="region of interest" description="Disordered" evidence="6">
    <location>
        <begin position="791"/>
        <end position="822"/>
    </location>
</feature>
<dbReference type="PANTHER" id="PTHR12419">
    <property type="entry name" value="OTU DOMAIN CONTAINING PROTEIN"/>
    <property type="match status" value="1"/>
</dbReference>
<dbReference type="GO" id="GO:2000660">
    <property type="term" value="P:negative regulation of interleukin-1-mediated signaling pathway"/>
    <property type="evidence" value="ECO:0007669"/>
    <property type="project" value="TreeGrafter"/>
</dbReference>
<dbReference type="EC" id="3.4.19.12" evidence="2"/>
<feature type="compositionally biased region" description="Polar residues" evidence="6">
    <location>
        <begin position="634"/>
        <end position="646"/>
    </location>
</feature>
<feature type="compositionally biased region" description="Polar residues" evidence="6">
    <location>
        <begin position="365"/>
        <end position="376"/>
    </location>
</feature>